<comment type="caution">
    <text evidence="3">The sequence shown here is derived from an EMBL/GenBank/DDBJ whole genome shotgun (WGS) entry which is preliminary data.</text>
</comment>
<gene>
    <name evidence="3" type="primary">pspA_1</name>
    <name evidence="3" type="ORF">J21TS7_24250</name>
</gene>
<organism evidence="3 4">
    <name type="scientific">Paenibacillus cineris</name>
    <dbReference type="NCBI Taxonomy" id="237530"/>
    <lineage>
        <taxon>Bacteria</taxon>
        <taxon>Bacillati</taxon>
        <taxon>Bacillota</taxon>
        <taxon>Bacilli</taxon>
        <taxon>Bacillales</taxon>
        <taxon>Paenibacillaceae</taxon>
        <taxon>Paenibacillus</taxon>
    </lineage>
</organism>
<dbReference type="EMBL" id="BORU01000001">
    <property type="protein sequence ID" value="GIO54107.1"/>
    <property type="molecule type" value="Genomic_DNA"/>
</dbReference>
<protein>
    <submittedName>
        <fullName evidence="3">Membrane protein</fullName>
    </submittedName>
</protein>
<feature type="coiled-coil region" evidence="2">
    <location>
        <begin position="108"/>
        <end position="142"/>
    </location>
</feature>
<dbReference type="Pfam" id="PF04012">
    <property type="entry name" value="PspA_IM30"/>
    <property type="match status" value="1"/>
</dbReference>
<dbReference type="PANTHER" id="PTHR31088">
    <property type="entry name" value="MEMBRANE-ASSOCIATED PROTEIN VIPP1, CHLOROPLASTIC"/>
    <property type="match status" value="1"/>
</dbReference>
<reference evidence="3 4" key="1">
    <citation type="submission" date="2021-03" db="EMBL/GenBank/DDBJ databases">
        <title>Antimicrobial resistance genes in bacteria isolated from Japanese honey, and their potential for conferring macrolide and lincosamide resistance in the American foulbrood pathogen Paenibacillus larvae.</title>
        <authorList>
            <person name="Okamoto M."/>
            <person name="Kumagai M."/>
            <person name="Kanamori H."/>
            <person name="Takamatsu D."/>
        </authorList>
    </citation>
    <scope>NUCLEOTIDE SEQUENCE [LARGE SCALE GENOMIC DNA]</scope>
    <source>
        <strain evidence="3 4">J21TS7</strain>
    </source>
</reference>
<sequence>MGIFTRIKDIAAADVHRLLDQVEDPVSMAKHYIRQLEEQIDQARGALQTQIAAEQRYDLLLASTAEIVRKRERQAQLAVERNEDDIAAMAIQEKLHHAKLEQTYTEQRDTVRKQAQSLRGEIQRLQDVHKELTDKLAFLLVRANAVNTMRDTARTAPVSDISKIPRGFERMEQKLMHVEAGTLAYQAADKLTDWSRQQEVQEELARLKSAKQSS</sequence>
<evidence type="ECO:0000256" key="2">
    <source>
        <dbReference type="SAM" id="Coils"/>
    </source>
</evidence>
<comment type="similarity">
    <text evidence="1">Belongs to the PspA/Vipp/IM30 family.</text>
</comment>
<evidence type="ECO:0000313" key="3">
    <source>
        <dbReference type="EMBL" id="GIO54107.1"/>
    </source>
</evidence>
<accession>A0ABQ4LCM6</accession>
<evidence type="ECO:0000256" key="1">
    <source>
        <dbReference type="ARBA" id="ARBA00043985"/>
    </source>
</evidence>
<keyword evidence="4" id="KW-1185">Reference proteome</keyword>
<dbReference type="RefSeq" id="WP_089547217.1">
    <property type="nucleotide sequence ID" value="NZ_BORU01000001.1"/>
</dbReference>
<keyword evidence="2" id="KW-0175">Coiled coil</keyword>
<dbReference type="InterPro" id="IPR007157">
    <property type="entry name" value="PspA_VIPP1"/>
</dbReference>
<proteinExistence type="inferred from homology"/>
<evidence type="ECO:0000313" key="4">
    <source>
        <dbReference type="Proteomes" id="UP000676601"/>
    </source>
</evidence>
<dbReference type="PANTHER" id="PTHR31088:SF6">
    <property type="entry name" value="PHAGE SHOCK PROTEIN A"/>
    <property type="match status" value="1"/>
</dbReference>
<name>A0ABQ4LCM6_9BACL</name>
<dbReference type="Proteomes" id="UP000676601">
    <property type="component" value="Unassembled WGS sequence"/>
</dbReference>